<feature type="binding site" evidence="6">
    <location>
        <position position="174"/>
    </location>
    <ligand>
        <name>Fe cation</name>
        <dbReference type="ChEBI" id="CHEBI:24875"/>
        <note>catalytic</note>
    </ligand>
</feature>
<evidence type="ECO:0000256" key="6">
    <source>
        <dbReference type="PIRSR" id="PIRSR610300-51"/>
    </source>
</evidence>
<dbReference type="GO" id="GO:0008198">
    <property type="term" value="F:ferrous iron binding"/>
    <property type="evidence" value="ECO:0007669"/>
    <property type="project" value="TreeGrafter"/>
</dbReference>
<dbReference type="AlphaFoldDB" id="A0A494WCA1"/>
<reference evidence="7 8" key="1">
    <citation type="submission" date="2018-05" db="EMBL/GenBank/DDBJ databases">
        <title>Complete Genome Sequence of the Nonylphenol-Degrading Bacterium Sphingobium amiense DSM 16289T.</title>
        <authorList>
            <person name="Ootsuka M."/>
            <person name="Nishizawa T."/>
            <person name="Ohta H."/>
        </authorList>
    </citation>
    <scope>NUCLEOTIDE SEQUENCE [LARGE SCALE GENOMIC DNA]</scope>
    <source>
        <strain evidence="7 8">DSM 16289</strain>
    </source>
</reference>
<evidence type="ECO:0000313" key="7">
    <source>
        <dbReference type="EMBL" id="BBD98192.1"/>
    </source>
</evidence>
<dbReference type="PANTHER" id="PTHR12918">
    <property type="entry name" value="CYSTEINE DIOXYGENASE"/>
    <property type="match status" value="1"/>
</dbReference>
<dbReference type="GO" id="GO:0016702">
    <property type="term" value="F:oxidoreductase activity, acting on single donors with incorporation of molecular oxygen, incorporation of two atoms of oxygen"/>
    <property type="evidence" value="ECO:0007669"/>
    <property type="project" value="InterPro"/>
</dbReference>
<sequence length="231" mass="25542">MPCPTLHGPPLKARDVFKHGSLLSENYWLPRVTSQQQSTTTRLRGFVTAFADLLAATRDEQAILDSGSALLARLIATDDWLPEEFARPDPDRYQQYLLHCDSRERFSIVSFVWGPGQSTPIHDHSVWGLVGVLRGAEKVERFGRLPSGALAAESEELLHAGQVDAVSPRIGDIHRVTNGLADRPSVSIHVYGANIGAVERATYTPDGARKSFISGYANRVIPNFWDRSKQP</sequence>
<dbReference type="CDD" id="cd10548">
    <property type="entry name" value="cupin_CDO"/>
    <property type="match status" value="1"/>
</dbReference>
<dbReference type="Pfam" id="PF05995">
    <property type="entry name" value="CDO_I"/>
    <property type="match status" value="1"/>
</dbReference>
<gene>
    <name evidence="7" type="ORF">SAMIE_1016930</name>
</gene>
<dbReference type="Gene3D" id="2.60.120.10">
    <property type="entry name" value="Jelly Rolls"/>
    <property type="match status" value="1"/>
</dbReference>
<evidence type="ECO:0000256" key="3">
    <source>
        <dbReference type="ARBA" id="ARBA00022964"/>
    </source>
</evidence>
<name>A0A494WCA1_9SPHN</name>
<dbReference type="PANTHER" id="PTHR12918:SF1">
    <property type="entry name" value="CYSTEINE DIOXYGENASE TYPE 1"/>
    <property type="match status" value="1"/>
</dbReference>
<evidence type="ECO:0000256" key="1">
    <source>
        <dbReference type="ARBA" id="ARBA00006622"/>
    </source>
</evidence>
<protein>
    <submittedName>
        <fullName evidence="7">Cysteine dioxygenase</fullName>
    </submittedName>
</protein>
<proteinExistence type="inferred from homology"/>
<dbReference type="KEGG" id="sami:SAMIE_1016930"/>
<keyword evidence="2 6" id="KW-0479">Metal-binding</keyword>
<feature type="binding site" evidence="6">
    <location>
        <position position="122"/>
    </location>
    <ligand>
        <name>Fe cation</name>
        <dbReference type="ChEBI" id="CHEBI:24875"/>
        <note>catalytic</note>
    </ligand>
</feature>
<keyword evidence="5 6" id="KW-0408">Iron</keyword>
<dbReference type="EMBL" id="AP018664">
    <property type="protein sequence ID" value="BBD98192.1"/>
    <property type="molecule type" value="Genomic_DNA"/>
</dbReference>
<comment type="similarity">
    <text evidence="1">Belongs to the cysteine dioxygenase family.</text>
</comment>
<evidence type="ECO:0000313" key="8">
    <source>
        <dbReference type="Proteomes" id="UP000279959"/>
    </source>
</evidence>
<evidence type="ECO:0000256" key="5">
    <source>
        <dbReference type="ARBA" id="ARBA00023004"/>
    </source>
</evidence>
<feature type="binding site" evidence="6">
    <location>
        <position position="124"/>
    </location>
    <ligand>
        <name>Fe cation</name>
        <dbReference type="ChEBI" id="CHEBI:24875"/>
        <note>catalytic</note>
    </ligand>
</feature>
<keyword evidence="3 7" id="KW-0223">Dioxygenase</keyword>
<organism evidence="7 8">
    <name type="scientific">Sphingobium amiense</name>
    <dbReference type="NCBI Taxonomy" id="135719"/>
    <lineage>
        <taxon>Bacteria</taxon>
        <taxon>Pseudomonadati</taxon>
        <taxon>Pseudomonadota</taxon>
        <taxon>Alphaproteobacteria</taxon>
        <taxon>Sphingomonadales</taxon>
        <taxon>Sphingomonadaceae</taxon>
        <taxon>Sphingobium</taxon>
    </lineage>
</organism>
<dbReference type="Gene3D" id="1.20.5.440">
    <property type="entry name" value="ATP synthase delta/epsilon subunit, C-terminal domain"/>
    <property type="match status" value="1"/>
</dbReference>
<dbReference type="SUPFAM" id="SSF51182">
    <property type="entry name" value="RmlC-like cupins"/>
    <property type="match status" value="1"/>
</dbReference>
<keyword evidence="4" id="KW-0560">Oxidoreductase</keyword>
<dbReference type="InterPro" id="IPR010300">
    <property type="entry name" value="CDO_1"/>
</dbReference>
<accession>A0A494WCA1</accession>
<dbReference type="InterPro" id="IPR011051">
    <property type="entry name" value="RmlC_Cupin_sf"/>
</dbReference>
<keyword evidence="8" id="KW-1185">Reference proteome</keyword>
<evidence type="ECO:0000256" key="4">
    <source>
        <dbReference type="ARBA" id="ARBA00023002"/>
    </source>
</evidence>
<evidence type="ECO:0000256" key="2">
    <source>
        <dbReference type="ARBA" id="ARBA00022723"/>
    </source>
</evidence>
<dbReference type="InterPro" id="IPR014710">
    <property type="entry name" value="RmlC-like_jellyroll"/>
</dbReference>
<dbReference type="Proteomes" id="UP000279959">
    <property type="component" value="Chromosome"/>
</dbReference>